<dbReference type="PANTHER" id="PTHR43139:SF59">
    <property type="entry name" value="ALPHA_BETA-HYDROLASES SUPERFAMILY PROTEIN"/>
    <property type="match status" value="1"/>
</dbReference>
<dbReference type="AlphaFoldDB" id="A0AAV1E9A9"/>
<dbReference type="Proteomes" id="UP001161247">
    <property type="component" value="Chromosome 8"/>
</dbReference>
<keyword evidence="3" id="KW-1185">Reference proteome</keyword>
<dbReference type="SUPFAM" id="SSF53474">
    <property type="entry name" value="alpha/beta-Hydrolases"/>
    <property type="match status" value="1"/>
</dbReference>
<dbReference type="GO" id="GO:0016787">
    <property type="term" value="F:hydrolase activity"/>
    <property type="evidence" value="ECO:0007669"/>
    <property type="project" value="UniProtKB-ARBA"/>
</dbReference>
<dbReference type="EMBL" id="OX459125">
    <property type="protein sequence ID" value="CAI9116295.1"/>
    <property type="molecule type" value="Genomic_DNA"/>
</dbReference>
<dbReference type="Gene3D" id="3.40.50.1820">
    <property type="entry name" value="alpha/beta hydrolase"/>
    <property type="match status" value="1"/>
</dbReference>
<evidence type="ECO:0000313" key="2">
    <source>
        <dbReference type="EMBL" id="CAI9116295.1"/>
    </source>
</evidence>
<dbReference type="InterPro" id="IPR029058">
    <property type="entry name" value="AB_hydrolase_fold"/>
</dbReference>
<name>A0AAV1E9A9_OLDCO</name>
<dbReference type="Pfam" id="PF12697">
    <property type="entry name" value="Abhydrolase_6"/>
    <property type="match status" value="1"/>
</dbReference>
<protein>
    <submittedName>
        <fullName evidence="2">OLC1v1017404C1</fullName>
    </submittedName>
</protein>
<organism evidence="2 3">
    <name type="scientific">Oldenlandia corymbosa var. corymbosa</name>
    <dbReference type="NCBI Taxonomy" id="529605"/>
    <lineage>
        <taxon>Eukaryota</taxon>
        <taxon>Viridiplantae</taxon>
        <taxon>Streptophyta</taxon>
        <taxon>Embryophyta</taxon>
        <taxon>Tracheophyta</taxon>
        <taxon>Spermatophyta</taxon>
        <taxon>Magnoliopsida</taxon>
        <taxon>eudicotyledons</taxon>
        <taxon>Gunneridae</taxon>
        <taxon>Pentapetalae</taxon>
        <taxon>asterids</taxon>
        <taxon>lamiids</taxon>
        <taxon>Gentianales</taxon>
        <taxon>Rubiaceae</taxon>
        <taxon>Rubioideae</taxon>
        <taxon>Spermacoceae</taxon>
        <taxon>Hedyotis-Oldenlandia complex</taxon>
        <taxon>Oldenlandia</taxon>
    </lineage>
</organism>
<evidence type="ECO:0000313" key="3">
    <source>
        <dbReference type="Proteomes" id="UP001161247"/>
    </source>
</evidence>
<evidence type="ECO:0000259" key="1">
    <source>
        <dbReference type="Pfam" id="PF12697"/>
    </source>
</evidence>
<dbReference type="PRINTS" id="PR00412">
    <property type="entry name" value="EPOXHYDRLASE"/>
</dbReference>
<dbReference type="PRINTS" id="PR00111">
    <property type="entry name" value="ABHYDROLASE"/>
</dbReference>
<dbReference type="InterPro" id="IPR000639">
    <property type="entry name" value="Epox_hydrolase-like"/>
</dbReference>
<accession>A0AAV1E9A9</accession>
<dbReference type="InterPro" id="IPR000073">
    <property type="entry name" value="AB_hydrolase_1"/>
</dbReference>
<feature type="domain" description="AB hydrolase-1" evidence="1">
    <location>
        <begin position="52"/>
        <end position="288"/>
    </location>
</feature>
<dbReference type="PANTHER" id="PTHR43139">
    <property type="entry name" value="SI:DKEY-122A22.2"/>
    <property type="match status" value="1"/>
</dbReference>
<reference evidence="2" key="1">
    <citation type="submission" date="2023-03" db="EMBL/GenBank/DDBJ databases">
        <authorList>
            <person name="Julca I."/>
        </authorList>
    </citation>
    <scope>NUCLEOTIDE SEQUENCE</scope>
</reference>
<proteinExistence type="predicted"/>
<dbReference type="InterPro" id="IPR052370">
    <property type="entry name" value="Meta-cleavage_hydrolase"/>
</dbReference>
<sequence length="313" mass="35220">MPKCFNLTASANWCFRSSFSAAGLRSTITDLGDGTTIHCWVPKKPKSGNPNLVLIHGFGVDSVWQWSETVKILVPHFNIYVPDLVFFGESYTTRPERSESFQAQCVKRVMEANSVWKMSLVGMSYGGFVAYSMAAQFKECVERVVICCAGVCLEEKDIKNGLFPVNDVDVAAAILLPETAETMRELLRYAFVKPPKALPSCLLNDFIDEMCTDFLEERRDLLRAIPKDRKLSDLPKITQPTLIIWGEKDQIFPVELAHRLKRHLGENAELVILEGTGHSFAHEKPKEFHKLLKTFLLASSCNQKLYPSSTVPT</sequence>
<gene>
    <name evidence="2" type="ORF">OLC1_LOCUS22631</name>
</gene>